<dbReference type="Proteomes" id="UP001352263">
    <property type="component" value="Unassembled WGS sequence"/>
</dbReference>
<organism evidence="2 3">
    <name type="scientific">Noviherbaspirillum album</name>
    <dbReference type="NCBI Taxonomy" id="3080276"/>
    <lineage>
        <taxon>Bacteria</taxon>
        <taxon>Pseudomonadati</taxon>
        <taxon>Pseudomonadota</taxon>
        <taxon>Betaproteobacteria</taxon>
        <taxon>Burkholderiales</taxon>
        <taxon>Oxalobacteraceae</taxon>
        <taxon>Noviherbaspirillum</taxon>
    </lineage>
</organism>
<feature type="compositionally biased region" description="Basic and acidic residues" evidence="1">
    <location>
        <begin position="61"/>
        <end position="79"/>
    </location>
</feature>
<feature type="compositionally biased region" description="Polar residues" evidence="1">
    <location>
        <begin position="1"/>
        <end position="11"/>
    </location>
</feature>
<feature type="compositionally biased region" description="Low complexity" evidence="1">
    <location>
        <begin position="45"/>
        <end position="60"/>
    </location>
</feature>
<sequence length="154" mass="16222">MTKKAASTSAPTVKPLASGSAKSKAELIKKPAGALLAIPANSGDAAASKPAKPTKAIAKPVSKEPAVKEAAAKPEDKEKPKKPKLVRDSFTMPEAEYAVLGQVKKDFLKAGFEVKKSELLRVGVALIRQLDTTKLKEVLDTLPALKSGRPKKAK</sequence>
<proteinExistence type="predicted"/>
<accession>A0ABU6JEP3</accession>
<feature type="region of interest" description="Disordered" evidence="1">
    <location>
        <begin position="42"/>
        <end position="87"/>
    </location>
</feature>
<evidence type="ECO:0000256" key="1">
    <source>
        <dbReference type="SAM" id="MobiDB-lite"/>
    </source>
</evidence>
<evidence type="ECO:0000313" key="2">
    <source>
        <dbReference type="EMBL" id="MEC4722119.1"/>
    </source>
</evidence>
<dbReference type="RefSeq" id="WP_326508798.1">
    <property type="nucleotide sequence ID" value="NZ_JAWIIV010000026.1"/>
</dbReference>
<comment type="caution">
    <text evidence="2">The sequence shown here is derived from an EMBL/GenBank/DDBJ whole genome shotgun (WGS) entry which is preliminary data.</text>
</comment>
<reference evidence="2 3" key="1">
    <citation type="submission" date="2023-10" db="EMBL/GenBank/DDBJ databases">
        <title>Noviherbaspirillum sp. CPCC 100848 genome assembly.</title>
        <authorList>
            <person name="Li X.Y."/>
            <person name="Fang X.M."/>
        </authorList>
    </citation>
    <scope>NUCLEOTIDE SEQUENCE [LARGE SCALE GENOMIC DNA]</scope>
    <source>
        <strain evidence="2 3">CPCC 100848</strain>
    </source>
</reference>
<dbReference type="EMBL" id="JAWIIV010000026">
    <property type="protein sequence ID" value="MEC4722119.1"/>
    <property type="molecule type" value="Genomic_DNA"/>
</dbReference>
<feature type="region of interest" description="Disordered" evidence="1">
    <location>
        <begin position="1"/>
        <end position="23"/>
    </location>
</feature>
<name>A0ABU6JEP3_9BURK</name>
<protein>
    <submittedName>
        <fullName evidence="2">Uncharacterized protein</fullName>
    </submittedName>
</protein>
<evidence type="ECO:0000313" key="3">
    <source>
        <dbReference type="Proteomes" id="UP001352263"/>
    </source>
</evidence>
<keyword evidence="3" id="KW-1185">Reference proteome</keyword>
<gene>
    <name evidence="2" type="ORF">RY831_23410</name>
</gene>